<keyword evidence="10" id="KW-1185">Reference proteome</keyword>
<dbReference type="AlphaFoldDB" id="A0A8J3NMC7"/>
<keyword evidence="3 7" id="KW-0812">Transmembrane</keyword>
<feature type="transmembrane region" description="Helical" evidence="7">
    <location>
        <begin position="281"/>
        <end position="302"/>
    </location>
</feature>
<evidence type="ECO:0000256" key="7">
    <source>
        <dbReference type="SAM" id="Phobius"/>
    </source>
</evidence>
<protein>
    <submittedName>
        <fullName evidence="9">MFS transporter</fullName>
    </submittedName>
</protein>
<comment type="subcellular location">
    <subcellularLocation>
        <location evidence="1">Cell membrane</location>
        <topology evidence="1">Multi-pass membrane protein</topology>
    </subcellularLocation>
</comment>
<dbReference type="GO" id="GO:0005886">
    <property type="term" value="C:plasma membrane"/>
    <property type="evidence" value="ECO:0007669"/>
    <property type="project" value="UniProtKB-SubCell"/>
</dbReference>
<organism evidence="9 10">
    <name type="scientific">Catellatospora bangladeshensis</name>
    <dbReference type="NCBI Taxonomy" id="310355"/>
    <lineage>
        <taxon>Bacteria</taxon>
        <taxon>Bacillati</taxon>
        <taxon>Actinomycetota</taxon>
        <taxon>Actinomycetes</taxon>
        <taxon>Micromonosporales</taxon>
        <taxon>Micromonosporaceae</taxon>
        <taxon>Catellatospora</taxon>
    </lineage>
</organism>
<keyword evidence="2" id="KW-1003">Cell membrane</keyword>
<dbReference type="Pfam" id="PF07690">
    <property type="entry name" value="MFS_1"/>
    <property type="match status" value="2"/>
</dbReference>
<sequence length="445" mass="46353">MVHHPTRTDPQPNEAPAPSASQPEERATFGEVLANREYRGVFGASVLSWIGDYLAKAAVTALVYQQTQSAGAAAATFAISFAPWVLLGPLLAAVAERYPYRTVMIVSDLARMVLIALVALPGLPVPLLIGLLFLTALGNPPYDAARSALLPSILSGDRLVVGLSLNLSAGQAAQIVGYLAGGFLAALNPRVSLLLDAATFALSALLLSLLVKARPAANARAARRNLVRETADGFKVVFGIPALRGIAILVFSVALFAIVPEGLAAVWAHHLDPGASPTERGFAQGLIMLANPAGYVLGGIVVGRMLTPVTKRALIRPLALLTPLVLVPALLNPSLTAVCLMAAASGFCVAGMMPVANGLFVQALPNVYRARAFGVMQSGVQVMQGGSVLVTGLLANHWALHQVVGLWSVAGVVLVLVALSVWPPQDRFAAAIERARRLNEAPAAG</sequence>
<feature type="transmembrane region" description="Helical" evidence="7">
    <location>
        <begin position="314"/>
        <end position="331"/>
    </location>
</feature>
<feature type="transmembrane region" description="Helical" evidence="7">
    <location>
        <begin position="337"/>
        <end position="360"/>
    </location>
</feature>
<dbReference type="Gene3D" id="1.20.1250.20">
    <property type="entry name" value="MFS general substrate transporter like domains"/>
    <property type="match status" value="1"/>
</dbReference>
<dbReference type="InterPro" id="IPR011701">
    <property type="entry name" value="MFS"/>
</dbReference>
<keyword evidence="5 7" id="KW-0472">Membrane</keyword>
<feature type="region of interest" description="Disordered" evidence="6">
    <location>
        <begin position="1"/>
        <end position="24"/>
    </location>
</feature>
<comment type="caution">
    <text evidence="9">The sequence shown here is derived from an EMBL/GenBank/DDBJ whole genome shotgun (WGS) entry which is preliminary data.</text>
</comment>
<reference evidence="9 10" key="1">
    <citation type="submission" date="2021-01" db="EMBL/GenBank/DDBJ databases">
        <title>Whole genome shotgun sequence of Catellatospora bangladeshensis NBRC 107357.</title>
        <authorList>
            <person name="Komaki H."/>
            <person name="Tamura T."/>
        </authorList>
    </citation>
    <scope>NUCLEOTIDE SEQUENCE [LARGE SCALE GENOMIC DNA]</scope>
    <source>
        <strain evidence="9 10">NBRC 107357</strain>
    </source>
</reference>
<evidence type="ECO:0000256" key="5">
    <source>
        <dbReference type="ARBA" id="ARBA00023136"/>
    </source>
</evidence>
<feature type="transmembrane region" description="Helical" evidence="7">
    <location>
        <begin position="193"/>
        <end position="213"/>
    </location>
</feature>
<evidence type="ECO:0000313" key="10">
    <source>
        <dbReference type="Proteomes" id="UP000601223"/>
    </source>
</evidence>
<name>A0A8J3NMC7_9ACTN</name>
<dbReference type="PANTHER" id="PTHR23513">
    <property type="entry name" value="INTEGRAL MEMBRANE EFFLUX PROTEIN-RELATED"/>
    <property type="match status" value="1"/>
</dbReference>
<feature type="transmembrane region" description="Helical" evidence="7">
    <location>
        <begin position="71"/>
        <end position="92"/>
    </location>
</feature>
<dbReference type="PROSITE" id="PS50850">
    <property type="entry name" value="MFS"/>
    <property type="match status" value="1"/>
</dbReference>
<feature type="transmembrane region" description="Helical" evidence="7">
    <location>
        <begin position="112"/>
        <end position="138"/>
    </location>
</feature>
<feature type="transmembrane region" description="Helical" evidence="7">
    <location>
        <begin position="372"/>
        <end position="394"/>
    </location>
</feature>
<dbReference type="InterPro" id="IPR036259">
    <property type="entry name" value="MFS_trans_sf"/>
</dbReference>
<proteinExistence type="predicted"/>
<feature type="domain" description="Major facilitator superfamily (MFS) profile" evidence="8">
    <location>
        <begin position="240"/>
        <end position="445"/>
    </location>
</feature>
<dbReference type="GO" id="GO:0022857">
    <property type="term" value="F:transmembrane transporter activity"/>
    <property type="evidence" value="ECO:0007669"/>
    <property type="project" value="InterPro"/>
</dbReference>
<evidence type="ECO:0000256" key="4">
    <source>
        <dbReference type="ARBA" id="ARBA00022989"/>
    </source>
</evidence>
<feature type="transmembrane region" description="Helical" evidence="7">
    <location>
        <begin position="400"/>
        <end position="422"/>
    </location>
</feature>
<dbReference type="InterPro" id="IPR020846">
    <property type="entry name" value="MFS_dom"/>
</dbReference>
<feature type="transmembrane region" description="Helical" evidence="7">
    <location>
        <begin position="234"/>
        <end position="259"/>
    </location>
</feature>
<evidence type="ECO:0000256" key="3">
    <source>
        <dbReference type="ARBA" id="ARBA00022692"/>
    </source>
</evidence>
<dbReference type="Proteomes" id="UP000601223">
    <property type="component" value="Unassembled WGS sequence"/>
</dbReference>
<evidence type="ECO:0000256" key="6">
    <source>
        <dbReference type="SAM" id="MobiDB-lite"/>
    </source>
</evidence>
<evidence type="ECO:0000256" key="1">
    <source>
        <dbReference type="ARBA" id="ARBA00004651"/>
    </source>
</evidence>
<evidence type="ECO:0000259" key="8">
    <source>
        <dbReference type="PROSITE" id="PS50850"/>
    </source>
</evidence>
<dbReference type="SUPFAM" id="SSF103473">
    <property type="entry name" value="MFS general substrate transporter"/>
    <property type="match status" value="1"/>
</dbReference>
<evidence type="ECO:0000256" key="2">
    <source>
        <dbReference type="ARBA" id="ARBA00022475"/>
    </source>
</evidence>
<dbReference type="EMBL" id="BONF01000043">
    <property type="protein sequence ID" value="GIF85091.1"/>
    <property type="molecule type" value="Genomic_DNA"/>
</dbReference>
<evidence type="ECO:0000313" key="9">
    <source>
        <dbReference type="EMBL" id="GIF85091.1"/>
    </source>
</evidence>
<dbReference type="PANTHER" id="PTHR23513:SF11">
    <property type="entry name" value="STAPHYLOFERRIN A TRANSPORTER"/>
    <property type="match status" value="1"/>
</dbReference>
<feature type="transmembrane region" description="Helical" evidence="7">
    <location>
        <begin position="41"/>
        <end position="64"/>
    </location>
</feature>
<gene>
    <name evidence="9" type="ORF">Cba03nite_64400</name>
</gene>
<accession>A0A8J3NMC7</accession>
<keyword evidence="4 7" id="KW-1133">Transmembrane helix</keyword>
<dbReference type="CDD" id="cd06173">
    <property type="entry name" value="MFS_MefA_like"/>
    <property type="match status" value="1"/>
</dbReference>